<evidence type="ECO:0000256" key="7">
    <source>
        <dbReference type="ARBA" id="ARBA00022769"/>
    </source>
</evidence>
<keyword evidence="5" id="KW-0547">Nucleotide-binding</keyword>
<keyword evidence="2" id="KW-0963">Cytoplasm</keyword>
<evidence type="ECO:0000313" key="19">
    <source>
        <dbReference type="Proteomes" id="UP000000529"/>
    </source>
</evidence>
<dbReference type="STRING" id="264201.pc1245"/>
<dbReference type="AlphaFoldDB" id="Q6MBT0"/>
<evidence type="ECO:0000256" key="5">
    <source>
        <dbReference type="ARBA" id="ARBA00022741"/>
    </source>
</evidence>
<protein>
    <recommendedName>
        <fullName evidence="15">UvrABC system protein A</fullName>
    </recommendedName>
    <alternativeName>
        <fullName evidence="16">Excinuclease ABC subunit A</fullName>
    </alternativeName>
</protein>
<evidence type="ECO:0000256" key="2">
    <source>
        <dbReference type="ARBA" id="ARBA00022490"/>
    </source>
</evidence>
<dbReference type="GO" id="GO:0006289">
    <property type="term" value="P:nucleotide-excision repair"/>
    <property type="evidence" value="ECO:0007669"/>
    <property type="project" value="InterPro"/>
</dbReference>
<evidence type="ECO:0000256" key="16">
    <source>
        <dbReference type="ARBA" id="ARBA00042156"/>
    </source>
</evidence>
<evidence type="ECO:0000313" key="18">
    <source>
        <dbReference type="EMBL" id="CAF23969.1"/>
    </source>
</evidence>
<evidence type="ECO:0000259" key="17">
    <source>
        <dbReference type="PROSITE" id="PS50893"/>
    </source>
</evidence>
<dbReference type="GO" id="GO:0004518">
    <property type="term" value="F:nuclease activity"/>
    <property type="evidence" value="ECO:0007669"/>
    <property type="project" value="UniProtKB-KW"/>
</dbReference>
<gene>
    <name evidence="18" type="ORF">PC_RS06000</name>
</gene>
<evidence type="ECO:0000256" key="14">
    <source>
        <dbReference type="ARBA" id="ARBA00038000"/>
    </source>
</evidence>
<dbReference type="Gene3D" id="3.40.50.300">
    <property type="entry name" value="P-loop containing nucleotide triphosphate hydrolases"/>
    <property type="match status" value="2"/>
</dbReference>
<dbReference type="GO" id="GO:0005737">
    <property type="term" value="C:cytoplasm"/>
    <property type="evidence" value="ECO:0007669"/>
    <property type="project" value="UniProtKB-SubCell"/>
</dbReference>
<evidence type="ECO:0000256" key="15">
    <source>
        <dbReference type="ARBA" id="ARBA00039316"/>
    </source>
</evidence>
<dbReference type="SUPFAM" id="SSF52540">
    <property type="entry name" value="P-loop containing nucleoside triphosphate hydrolases"/>
    <property type="match status" value="2"/>
</dbReference>
<keyword evidence="19" id="KW-1185">Reference proteome</keyword>
<dbReference type="NCBIfam" id="TIGR00630">
    <property type="entry name" value="uvra"/>
    <property type="match status" value="1"/>
</dbReference>
<dbReference type="EMBL" id="BX908798">
    <property type="protein sequence ID" value="CAF23969.1"/>
    <property type="molecule type" value="Genomic_DNA"/>
</dbReference>
<comment type="subcellular location">
    <subcellularLocation>
        <location evidence="1">Cytoplasm</location>
    </subcellularLocation>
</comment>
<dbReference type="eggNOG" id="COG0178">
    <property type="taxonomic scope" value="Bacteria"/>
</dbReference>
<dbReference type="InterPro" id="IPR041552">
    <property type="entry name" value="UvrA_DNA-bd"/>
</dbReference>
<dbReference type="OrthoDB" id="9809851at2"/>
<dbReference type="PROSITE" id="PS00211">
    <property type="entry name" value="ABC_TRANSPORTER_1"/>
    <property type="match status" value="1"/>
</dbReference>
<dbReference type="Pfam" id="PF17760">
    <property type="entry name" value="UvrA_inter"/>
    <property type="match status" value="1"/>
</dbReference>
<dbReference type="PANTHER" id="PTHR43152">
    <property type="entry name" value="UVRABC SYSTEM PROTEIN A"/>
    <property type="match status" value="1"/>
</dbReference>
<dbReference type="Proteomes" id="UP000000529">
    <property type="component" value="Chromosome"/>
</dbReference>
<evidence type="ECO:0000256" key="10">
    <source>
        <dbReference type="ARBA" id="ARBA00022840"/>
    </source>
</evidence>
<dbReference type="InterPro" id="IPR004602">
    <property type="entry name" value="UvrA"/>
</dbReference>
<dbReference type="GO" id="GO:0016887">
    <property type="term" value="F:ATP hydrolysis activity"/>
    <property type="evidence" value="ECO:0007669"/>
    <property type="project" value="InterPro"/>
</dbReference>
<comment type="similarity">
    <text evidence="14">Belongs to the ABC transporter superfamily. UvrA family.</text>
</comment>
<proteinExistence type="inferred from homology"/>
<dbReference type="PANTHER" id="PTHR43152:SF1">
    <property type="entry name" value="UVRA PROTEIN"/>
    <property type="match status" value="1"/>
</dbReference>
<dbReference type="Gene3D" id="1.20.1580.10">
    <property type="entry name" value="ABC transporter ATPase like domain"/>
    <property type="match status" value="2"/>
</dbReference>
<evidence type="ECO:0000256" key="9">
    <source>
        <dbReference type="ARBA" id="ARBA00022833"/>
    </source>
</evidence>
<name>Q6MBT0_PARUW</name>
<evidence type="ECO:0000256" key="11">
    <source>
        <dbReference type="ARBA" id="ARBA00022881"/>
    </source>
</evidence>
<keyword evidence="10" id="KW-0067">ATP-binding</keyword>
<keyword evidence="6" id="KW-0227">DNA damage</keyword>
<dbReference type="Gene3D" id="3.30.1490.20">
    <property type="entry name" value="ATP-grasp fold, A domain"/>
    <property type="match status" value="1"/>
</dbReference>
<dbReference type="Gene3D" id="1.10.8.280">
    <property type="entry name" value="ABC transporter ATPase domain-like"/>
    <property type="match status" value="1"/>
</dbReference>
<sequence length="937" mass="105072">MSVFSYHRFINLQGCKEHNLKNLSVQLPKHAITVITGVSGSGKSSLAFDTLFAEGQRRYLEYLSPQARPWIKQMPKPDVDLIEGLSPTLAIGQHRQPLYFYGTVATYTDLYDFLSLLYAKVGDQYSPATGKKLSRFTRQEMIDWILKNYSAGSRLQLIAPIKLVKENGHQAITRLQQMGFIRMRINEQEWCGENPFPINKAISNLEVVVDRLEIREGIRDRLAPSVETALDLSQGILKIQEGKEGNTHYLTEIYVCPETGFSFAPLEAGDFNFNSPKGACAACNGLGGREQVNPSQVIFDENEPLLDQIQVILDHLPKKAAYSFKSLLKALWKILNLSEENFIKDISQMILNKILFGHSQEIVFNVQINEESEQLKAKWKGLIPVLNEALEMKKNKGSLSELSFIDWQTCSSCLGGRLKPESLACLIQEKNIYQLCSLTVAECLIKIKAWLFTGKQEAIVKEILPHIQSRLEFLDQVGLGYLTLTREGKTLSDGEAHRIQLASQIGAKLSGIIYILDEPSLGLHRQDIQHLHKVIHELKALGNTVVIVEHEKSLIQQADYILELGPGAGSLGGQICFQGTITDLLNDSNSLTGKWLSGKLSLPIPPRRKIQQDWLEIRGATLNNLNDFSANIPLGCFVGFCGVSGSGKSTLVLDIIGQQLKNFLVRGIIPHFLNKYQTIKRLISHEKQTDRLSARSIPATYIGIMTPLRQLFAETRLAKARGYTASRFSLNKRGGRCEACEGLGYIEVNMHLMPDFFMPCDICQGLRYNYETLQITWENKNIADILRLSALESFQLFKHIPSLAPTLELMTELGLDYLQLGQPFNTLSGGEIQRLKLIADLAGKTQEKTLYILDEPSSGLHLQDIEKLVKILHKLVEKGHTVFVIEHHLDILYQADWLIELGPEGGPKGGRLIFEGPSTKMIKAHTPTGKVFSQFNQ</sequence>
<keyword evidence="4" id="KW-0677">Repeat</keyword>
<dbReference type="InterPro" id="IPR041102">
    <property type="entry name" value="UvrA_inter"/>
</dbReference>
<evidence type="ECO:0000256" key="4">
    <source>
        <dbReference type="ARBA" id="ARBA00022737"/>
    </source>
</evidence>
<dbReference type="InterPro" id="IPR027417">
    <property type="entry name" value="P-loop_NTPase"/>
</dbReference>
<reference evidence="18 19" key="1">
    <citation type="journal article" date="2004" name="Science">
        <title>Illuminating the evolutionary history of chlamydiae.</title>
        <authorList>
            <person name="Horn M."/>
            <person name="Collingro A."/>
            <person name="Schmitz-Esser S."/>
            <person name="Beier C.L."/>
            <person name="Purkhold U."/>
            <person name="Fartmann B."/>
            <person name="Brandt P."/>
            <person name="Nyakatura G.J."/>
            <person name="Droege M."/>
            <person name="Frishman D."/>
            <person name="Rattei T."/>
            <person name="Mewes H."/>
            <person name="Wagner M."/>
        </authorList>
    </citation>
    <scope>NUCLEOTIDE SEQUENCE [LARGE SCALE GENOMIC DNA]</scope>
    <source>
        <strain evidence="18 19">UWE25</strain>
    </source>
</reference>
<evidence type="ECO:0000256" key="1">
    <source>
        <dbReference type="ARBA" id="ARBA00004496"/>
    </source>
</evidence>
<dbReference type="GO" id="GO:0005524">
    <property type="term" value="F:ATP binding"/>
    <property type="evidence" value="ECO:0007669"/>
    <property type="project" value="UniProtKB-KW"/>
</dbReference>
<evidence type="ECO:0000256" key="6">
    <source>
        <dbReference type="ARBA" id="ARBA00022763"/>
    </source>
</evidence>
<organism evidence="18 19">
    <name type="scientific">Protochlamydia amoebophila (strain UWE25)</name>
    <dbReference type="NCBI Taxonomy" id="264201"/>
    <lineage>
        <taxon>Bacteria</taxon>
        <taxon>Pseudomonadati</taxon>
        <taxon>Chlamydiota</taxon>
        <taxon>Chlamydiia</taxon>
        <taxon>Parachlamydiales</taxon>
        <taxon>Parachlamydiaceae</taxon>
        <taxon>Candidatus Protochlamydia</taxon>
    </lineage>
</organism>
<dbReference type="Pfam" id="PF17755">
    <property type="entry name" value="UvrA_DNA-bind"/>
    <property type="match status" value="1"/>
</dbReference>
<evidence type="ECO:0000256" key="13">
    <source>
        <dbReference type="ARBA" id="ARBA00023204"/>
    </source>
</evidence>
<keyword evidence="13" id="KW-0234">DNA repair</keyword>
<dbReference type="RefSeq" id="WP_011175795.1">
    <property type="nucleotide sequence ID" value="NC_005861.2"/>
</dbReference>
<keyword evidence="8" id="KW-0863">Zinc-finger</keyword>
<dbReference type="InterPro" id="IPR003439">
    <property type="entry name" value="ABC_transporter-like_ATP-bd"/>
</dbReference>
<keyword evidence="11" id="KW-0267">Excision nuclease</keyword>
<dbReference type="HOGENOM" id="CLU_001370_0_2_0"/>
<keyword evidence="3" id="KW-0479">Metal-binding</keyword>
<feature type="domain" description="ABC transporter" evidence="17">
    <location>
        <begin position="610"/>
        <end position="928"/>
    </location>
</feature>
<accession>Q6MBT0</accession>
<evidence type="ECO:0000256" key="8">
    <source>
        <dbReference type="ARBA" id="ARBA00022771"/>
    </source>
</evidence>
<evidence type="ECO:0000256" key="12">
    <source>
        <dbReference type="ARBA" id="ARBA00023125"/>
    </source>
</evidence>
<keyword evidence="12" id="KW-0238">DNA-binding</keyword>
<dbReference type="GO" id="GO:0008270">
    <property type="term" value="F:zinc ion binding"/>
    <property type="evidence" value="ECO:0007669"/>
    <property type="project" value="UniProtKB-KW"/>
</dbReference>
<dbReference type="GO" id="GO:0009380">
    <property type="term" value="C:excinuclease repair complex"/>
    <property type="evidence" value="ECO:0007669"/>
    <property type="project" value="InterPro"/>
</dbReference>
<evidence type="ECO:0000256" key="3">
    <source>
        <dbReference type="ARBA" id="ARBA00022723"/>
    </source>
</evidence>
<dbReference type="InterPro" id="IPR017871">
    <property type="entry name" value="ABC_transporter-like_CS"/>
</dbReference>
<dbReference type="GO" id="GO:0003677">
    <property type="term" value="F:DNA binding"/>
    <property type="evidence" value="ECO:0007669"/>
    <property type="project" value="UniProtKB-KW"/>
</dbReference>
<dbReference type="InterPro" id="IPR013815">
    <property type="entry name" value="ATP_grasp_subdomain_1"/>
</dbReference>
<keyword evidence="7" id="KW-0228">DNA excision</keyword>
<keyword evidence="9" id="KW-0862">Zinc</keyword>
<dbReference type="KEGG" id="pcu:PC_RS06000"/>
<dbReference type="PROSITE" id="PS50893">
    <property type="entry name" value="ABC_TRANSPORTER_2"/>
    <property type="match status" value="1"/>
</dbReference>